<evidence type="ECO:0000259" key="3">
    <source>
        <dbReference type="Pfam" id="PF01464"/>
    </source>
</evidence>
<dbReference type="OrthoDB" id="5945995at2"/>
<dbReference type="Proteomes" id="UP000460715">
    <property type="component" value="Unassembled WGS sequence"/>
</dbReference>
<evidence type="ECO:0000313" key="4">
    <source>
        <dbReference type="EMBL" id="MXP62562.1"/>
    </source>
</evidence>
<keyword evidence="2" id="KW-0732">Signal</keyword>
<accession>A0A845BB16</accession>
<organism evidence="4 5">
    <name type="scientific">Teichococcus coralli</name>
    <dbReference type="NCBI Taxonomy" id="2545983"/>
    <lineage>
        <taxon>Bacteria</taxon>
        <taxon>Pseudomonadati</taxon>
        <taxon>Pseudomonadota</taxon>
        <taxon>Alphaproteobacteria</taxon>
        <taxon>Acetobacterales</taxon>
        <taxon>Roseomonadaceae</taxon>
        <taxon>Roseomonas</taxon>
    </lineage>
</organism>
<reference evidence="4 5" key="1">
    <citation type="submission" date="2019-03" db="EMBL/GenBank/DDBJ databases">
        <title>Roseomonas sp. a novel Roseomonas species isolated from Sea whip Gorgonian.</title>
        <authorList>
            <person name="Li F."/>
            <person name="Pan X."/>
            <person name="Huang S."/>
            <person name="Li Z."/>
            <person name="Meng B."/>
        </authorList>
    </citation>
    <scope>NUCLEOTIDE SEQUENCE [LARGE SCALE GENOMIC DNA]</scope>
    <source>
        <strain evidence="4 5">M0104</strain>
    </source>
</reference>
<name>A0A845BB16_9PROT</name>
<feature type="signal peptide" evidence="2">
    <location>
        <begin position="1"/>
        <end position="23"/>
    </location>
</feature>
<proteinExistence type="inferred from homology"/>
<sequence length="232" mass="24222">MIRSAFLAAMLALGIALAPPARAAERDAALCRQAIATIAPGAGVPPGLLGAIALVESGRPDPATGRPVPWPWSYNVGGEGFAAPSKAAAVAAVEKLQAQGVRSIDVGCMQVNLLYHPQAFGNLEEAFDPEGNTRYAVRFLRMLQARHSDWGSAVAHYHSGEPERGLAYSRRVALARLGAAWNGGGAAPLPPQLVSGLCARGRVAALRFTAARGGHRLATPRLVCIHSGARQQ</sequence>
<dbReference type="InterPro" id="IPR008258">
    <property type="entry name" value="Transglycosylase_SLT_dom_1"/>
</dbReference>
<evidence type="ECO:0000313" key="5">
    <source>
        <dbReference type="Proteomes" id="UP000460715"/>
    </source>
</evidence>
<feature type="chain" id="PRO_5032935128" evidence="2">
    <location>
        <begin position="24"/>
        <end position="232"/>
    </location>
</feature>
<gene>
    <name evidence="4" type="ORF">E0493_04240</name>
</gene>
<dbReference type="Pfam" id="PF01464">
    <property type="entry name" value="SLT"/>
    <property type="match status" value="1"/>
</dbReference>
<dbReference type="InterPro" id="IPR023346">
    <property type="entry name" value="Lysozyme-like_dom_sf"/>
</dbReference>
<protein>
    <submittedName>
        <fullName evidence="4">Lytic transglycosylase domain-containing protein</fullName>
    </submittedName>
</protein>
<dbReference type="AlphaFoldDB" id="A0A845BB16"/>
<dbReference type="CDD" id="cd13400">
    <property type="entry name" value="LT_IagB-like"/>
    <property type="match status" value="1"/>
</dbReference>
<keyword evidence="5" id="KW-1185">Reference proteome</keyword>
<comment type="caution">
    <text evidence="4">The sequence shown here is derived from an EMBL/GenBank/DDBJ whole genome shotgun (WGS) entry which is preliminary data.</text>
</comment>
<evidence type="ECO:0000256" key="1">
    <source>
        <dbReference type="ARBA" id="ARBA00009387"/>
    </source>
</evidence>
<evidence type="ECO:0000256" key="2">
    <source>
        <dbReference type="SAM" id="SignalP"/>
    </source>
</evidence>
<dbReference type="SUPFAM" id="SSF53955">
    <property type="entry name" value="Lysozyme-like"/>
    <property type="match status" value="1"/>
</dbReference>
<comment type="similarity">
    <text evidence="1">Belongs to the virb1 family.</text>
</comment>
<dbReference type="EMBL" id="SNVJ01000003">
    <property type="protein sequence ID" value="MXP62562.1"/>
    <property type="molecule type" value="Genomic_DNA"/>
</dbReference>
<dbReference type="RefSeq" id="WP_160935691.1">
    <property type="nucleotide sequence ID" value="NZ_SNVJ01000003.1"/>
</dbReference>
<feature type="domain" description="Transglycosylase SLT" evidence="3">
    <location>
        <begin position="42"/>
        <end position="161"/>
    </location>
</feature>
<dbReference type="Gene3D" id="1.10.530.10">
    <property type="match status" value="1"/>
</dbReference>